<proteinExistence type="predicted"/>
<dbReference type="PANTHER" id="PTHR43625">
    <property type="entry name" value="AFLATOXIN B1 ALDEHYDE REDUCTASE"/>
    <property type="match status" value="1"/>
</dbReference>
<evidence type="ECO:0000313" key="4">
    <source>
        <dbReference type="EMBL" id="KAK2966162.1"/>
    </source>
</evidence>
<dbReference type="SUPFAM" id="SSF51430">
    <property type="entry name" value="NAD(P)-linked oxidoreductase"/>
    <property type="match status" value="1"/>
</dbReference>
<dbReference type="Proteomes" id="UP001187471">
    <property type="component" value="Unassembled WGS sequence"/>
</dbReference>
<dbReference type="Gene3D" id="3.20.20.100">
    <property type="entry name" value="NADP-dependent oxidoreductase domain"/>
    <property type="match status" value="1"/>
</dbReference>
<organism evidence="4 5">
    <name type="scientific">Escallonia rubra</name>
    <dbReference type="NCBI Taxonomy" id="112253"/>
    <lineage>
        <taxon>Eukaryota</taxon>
        <taxon>Viridiplantae</taxon>
        <taxon>Streptophyta</taxon>
        <taxon>Embryophyta</taxon>
        <taxon>Tracheophyta</taxon>
        <taxon>Spermatophyta</taxon>
        <taxon>Magnoliopsida</taxon>
        <taxon>eudicotyledons</taxon>
        <taxon>Gunneridae</taxon>
        <taxon>Pentapetalae</taxon>
        <taxon>asterids</taxon>
        <taxon>campanulids</taxon>
        <taxon>Escalloniales</taxon>
        <taxon>Escalloniaceae</taxon>
        <taxon>Escallonia</taxon>
    </lineage>
</organism>
<evidence type="ECO:0000256" key="2">
    <source>
        <dbReference type="ARBA" id="ARBA00023002"/>
    </source>
</evidence>
<gene>
    <name evidence="4" type="ORF">RJ640_026813</name>
</gene>
<dbReference type="AlphaFoldDB" id="A0AA88QDM9"/>
<dbReference type="PANTHER" id="PTHR43625:SF55">
    <property type="entry name" value="PERAKINE REDUCTASE"/>
    <property type="match status" value="1"/>
</dbReference>
<feature type="domain" description="NADP-dependent oxidoreductase" evidence="3">
    <location>
        <begin position="23"/>
        <end position="314"/>
    </location>
</feature>
<comment type="caution">
    <text evidence="4">The sequence shown here is derived from an EMBL/GenBank/DDBJ whole genome shotgun (WGS) entry which is preliminary data.</text>
</comment>
<keyword evidence="2" id="KW-0560">Oxidoreductase</keyword>
<dbReference type="CDD" id="cd19145">
    <property type="entry name" value="AKR_AKR13D1"/>
    <property type="match status" value="1"/>
</dbReference>
<keyword evidence="1" id="KW-0521">NADP</keyword>
<dbReference type="GO" id="GO:0005737">
    <property type="term" value="C:cytoplasm"/>
    <property type="evidence" value="ECO:0007669"/>
    <property type="project" value="TreeGrafter"/>
</dbReference>
<evidence type="ECO:0000256" key="1">
    <source>
        <dbReference type="ARBA" id="ARBA00022857"/>
    </source>
</evidence>
<name>A0AA88QDM9_9ASTE</name>
<dbReference type="EMBL" id="JAVXUO010003148">
    <property type="protein sequence ID" value="KAK2966162.1"/>
    <property type="molecule type" value="Genomic_DNA"/>
</dbReference>
<dbReference type="InterPro" id="IPR050791">
    <property type="entry name" value="Aldo-Keto_reductase"/>
</dbReference>
<dbReference type="InterPro" id="IPR036812">
    <property type="entry name" value="NAD(P)_OxRdtase_dom_sf"/>
</dbReference>
<keyword evidence="5" id="KW-1185">Reference proteome</keyword>
<dbReference type="GO" id="GO:0016491">
    <property type="term" value="F:oxidoreductase activity"/>
    <property type="evidence" value="ECO:0007669"/>
    <property type="project" value="UniProtKB-KW"/>
</dbReference>
<evidence type="ECO:0000259" key="3">
    <source>
        <dbReference type="Pfam" id="PF00248"/>
    </source>
</evidence>
<reference evidence="4" key="1">
    <citation type="submission" date="2022-12" db="EMBL/GenBank/DDBJ databases">
        <title>Draft genome assemblies for two species of Escallonia (Escalloniales).</title>
        <authorList>
            <person name="Chanderbali A."/>
            <person name="Dervinis C."/>
            <person name="Anghel I."/>
            <person name="Soltis D."/>
            <person name="Soltis P."/>
            <person name="Zapata F."/>
        </authorList>
    </citation>
    <scope>NUCLEOTIDE SEQUENCE</scope>
    <source>
        <strain evidence="4">UCBG92.1500</strain>
        <tissue evidence="4">Leaf</tissue>
    </source>
</reference>
<evidence type="ECO:0000313" key="5">
    <source>
        <dbReference type="Proteomes" id="UP001187471"/>
    </source>
</evidence>
<accession>A0AA88QDM9</accession>
<dbReference type="InterPro" id="IPR023210">
    <property type="entry name" value="NADP_OxRdtase_dom"/>
</dbReference>
<protein>
    <recommendedName>
        <fullName evidence="3">NADP-dependent oxidoreductase domain-containing protein</fullName>
    </recommendedName>
</protein>
<dbReference type="Pfam" id="PF00248">
    <property type="entry name" value="Aldo_ket_red"/>
    <property type="match status" value="1"/>
</dbReference>
<sequence length="346" mass="38376">MASAKKAVPRRKLGSQGLDVSAVGLGCMGMSWAMGHPKPEPEMIKLIHHAVHTGVTFFDTSDIYGPHTNEILIGKALKGVMREKVQVATKFGARMEEGKPVVQGDPAYVRACCEASLKRLEIDCIDLYYVHRIDTTVPIEVTVGELKKLVEEGKIKYIGLSEASPDTIRRAHAVHPITAVQLEWSLWTRDSEEEVIPTCRELGIGIVPYRPLGQGFFALGPSVAESVTENDFRRMVPKFQGENFKHNKTAFERVKEMAEKKGCTPSQLALAWVIHQGNDVVPIPGTTKIENLDENIRVVSVRLTPQEMAELETIASLIKGDRYSGVQMKISWKYANTPPLSSWKSS</sequence>